<keyword evidence="3" id="KW-1185">Reference proteome</keyword>
<name>S9TEQ5_9TRYP</name>
<sequence>MRLGAAAAAAADGTHSDHGDPQEAIVMRLYAHLLSSPCHHENRQERLQYWLQQQPPQAASRADGNGGDDDDVDEMHHHHHHTRHRPPPDGGEGEDAVQTKTAAGKGRAAHRQQQQHGEKAEDHGETEEALEKAGSDGALPSSTPSHAPGTALEQLEKRKGKRGRRKLNIVGGVEPALRTAVYRFETEPYEARVRARVEADKQAAGGGAVVEESAVHLGAPVTARPFTQLPYGQRCLLVWEAQSLLQQHARLRATVAARRARLQQQQPTIVTRRQKQLQESALAQGKASAPAATTGTAPLHLVLPSAVDLVSLLETTSSSSSSASSSSSPATAPRSPGRSAGEGGAGAMAMDAPPPLPAPAVDTPARSAAARIAIKKEDADEEEMETHKCKVDLRGDALPSKDTNVWRRSYLDYWSSLRH</sequence>
<protein>
    <submittedName>
        <fullName evidence="2">Uncharacterized protein</fullName>
    </submittedName>
</protein>
<feature type="region of interest" description="Disordered" evidence="1">
    <location>
        <begin position="262"/>
        <end position="283"/>
    </location>
</feature>
<evidence type="ECO:0000313" key="2">
    <source>
        <dbReference type="EMBL" id="EPY16527.1"/>
    </source>
</evidence>
<evidence type="ECO:0000256" key="1">
    <source>
        <dbReference type="SAM" id="MobiDB-lite"/>
    </source>
</evidence>
<proteinExistence type="predicted"/>
<feature type="compositionally biased region" description="Low complexity" evidence="1">
    <location>
        <begin position="317"/>
        <end position="339"/>
    </location>
</feature>
<accession>S9TEQ5</accession>
<feature type="compositionally biased region" description="Low complexity" evidence="1">
    <location>
        <begin position="1"/>
        <end position="11"/>
    </location>
</feature>
<feature type="region of interest" description="Disordered" evidence="1">
    <location>
        <begin position="1"/>
        <end position="20"/>
    </location>
</feature>
<feature type="compositionally biased region" description="Polar residues" evidence="1">
    <location>
        <begin position="267"/>
        <end position="281"/>
    </location>
</feature>
<dbReference type="Proteomes" id="UP000015354">
    <property type="component" value="Unassembled WGS sequence"/>
</dbReference>
<organism evidence="2 3">
    <name type="scientific">Strigomonas culicis</name>
    <dbReference type="NCBI Taxonomy" id="28005"/>
    <lineage>
        <taxon>Eukaryota</taxon>
        <taxon>Discoba</taxon>
        <taxon>Euglenozoa</taxon>
        <taxon>Kinetoplastea</taxon>
        <taxon>Metakinetoplastina</taxon>
        <taxon>Trypanosomatida</taxon>
        <taxon>Trypanosomatidae</taxon>
        <taxon>Strigomonadinae</taxon>
        <taxon>Strigomonas</taxon>
    </lineage>
</organism>
<feature type="region of interest" description="Disordered" evidence="1">
    <location>
        <begin position="317"/>
        <end position="355"/>
    </location>
</feature>
<gene>
    <name evidence="2" type="ORF">STCU_11169</name>
</gene>
<evidence type="ECO:0000313" key="3">
    <source>
        <dbReference type="Proteomes" id="UP000015354"/>
    </source>
</evidence>
<dbReference type="AlphaFoldDB" id="S9TEQ5"/>
<feature type="region of interest" description="Disordered" evidence="1">
    <location>
        <begin position="53"/>
        <end position="167"/>
    </location>
</feature>
<feature type="compositionally biased region" description="Basic residues" evidence="1">
    <location>
        <begin position="158"/>
        <end position="167"/>
    </location>
</feature>
<dbReference type="EMBL" id="ATMH01011075">
    <property type="protein sequence ID" value="EPY16527.1"/>
    <property type="molecule type" value="Genomic_DNA"/>
</dbReference>
<comment type="caution">
    <text evidence="2">The sequence shown here is derived from an EMBL/GenBank/DDBJ whole genome shotgun (WGS) entry which is preliminary data.</text>
</comment>
<reference evidence="2 3" key="1">
    <citation type="journal article" date="2013" name="PLoS ONE">
        <title>Predicting the Proteins of Angomonas deanei, Strigomonas culicis and Their Respective Endosymbionts Reveals New Aspects of the Trypanosomatidae Family.</title>
        <authorList>
            <person name="Motta M.C."/>
            <person name="Martins A.C."/>
            <person name="de Souza S.S."/>
            <person name="Catta-Preta C.M."/>
            <person name="Silva R."/>
            <person name="Klein C.C."/>
            <person name="de Almeida L.G."/>
            <person name="de Lima Cunha O."/>
            <person name="Ciapina L.P."/>
            <person name="Brocchi M."/>
            <person name="Colabardini A.C."/>
            <person name="de Araujo Lima B."/>
            <person name="Machado C.R."/>
            <person name="de Almeida Soares C.M."/>
            <person name="Probst C.M."/>
            <person name="de Menezes C.B."/>
            <person name="Thompson C.E."/>
            <person name="Bartholomeu D.C."/>
            <person name="Gradia D.F."/>
            <person name="Pavoni D.P."/>
            <person name="Grisard E.C."/>
            <person name="Fantinatti-Garboggini F."/>
            <person name="Marchini F.K."/>
            <person name="Rodrigues-Luiz G.F."/>
            <person name="Wagner G."/>
            <person name="Goldman G.H."/>
            <person name="Fietto J.L."/>
            <person name="Elias M.C."/>
            <person name="Goldman M.H."/>
            <person name="Sagot M.F."/>
            <person name="Pereira M."/>
            <person name="Stoco P.H."/>
            <person name="de Mendonca-Neto R.P."/>
            <person name="Teixeira S.M."/>
            <person name="Maciel T.E."/>
            <person name="de Oliveira Mendes T.A."/>
            <person name="Urmenyi T.P."/>
            <person name="de Souza W."/>
            <person name="Schenkman S."/>
            <person name="de Vasconcelos A.T."/>
        </authorList>
    </citation>
    <scope>NUCLEOTIDE SEQUENCE [LARGE SCALE GENOMIC DNA]</scope>
</reference>